<organism evidence="6 7">
    <name type="scientific">Brassica napus</name>
    <name type="common">Rape</name>
    <dbReference type="NCBI Taxonomy" id="3708"/>
    <lineage>
        <taxon>Eukaryota</taxon>
        <taxon>Viridiplantae</taxon>
        <taxon>Streptophyta</taxon>
        <taxon>Embryophyta</taxon>
        <taxon>Tracheophyta</taxon>
        <taxon>Spermatophyta</taxon>
        <taxon>Magnoliopsida</taxon>
        <taxon>eudicotyledons</taxon>
        <taxon>Gunneridae</taxon>
        <taxon>Pentapetalae</taxon>
        <taxon>rosids</taxon>
        <taxon>malvids</taxon>
        <taxon>Brassicales</taxon>
        <taxon>Brassicaceae</taxon>
        <taxon>Brassiceae</taxon>
        <taxon>Brassica</taxon>
    </lineage>
</organism>
<reference evidence="6 7" key="1">
    <citation type="submission" date="2021-05" db="EMBL/GenBank/DDBJ databases">
        <title>Genome Assembly of Synthetic Allotetraploid Brassica napus Reveals Homoeologous Exchanges between Subgenomes.</title>
        <authorList>
            <person name="Davis J.T."/>
        </authorList>
    </citation>
    <scope>NUCLEOTIDE SEQUENCE [LARGE SCALE GENOMIC DNA]</scope>
    <source>
        <strain evidence="7">cv. Da-Ae</strain>
        <tissue evidence="6">Seedling</tissue>
    </source>
</reference>
<sequence length="162" mass="18080">FPASRVIPWARLGSGPASPGRPSTHFSDRDEQFAFGWRRTRKIILVDNCLDQKNVSLRIAAPPARTRDYAAAMPMPMSERRRVLPSSNKSDPFHIIHKNPFGDCPYSQACAKHLVCKDSNQAAINAGDRVDSALNDMFVVMKQLNWSDEGVEAIMSFGYLCP</sequence>
<keyword evidence="4" id="KW-0175">Coiled coil</keyword>
<comment type="subcellular location">
    <subcellularLocation>
        <location evidence="1">Nucleus</location>
    </subcellularLocation>
</comment>
<evidence type="ECO:0000313" key="7">
    <source>
        <dbReference type="Proteomes" id="UP000824890"/>
    </source>
</evidence>
<dbReference type="PANTHER" id="PTHR36326:SF4">
    <property type="entry name" value="PROTEIN POLLENLESS 3-LIKE 1"/>
    <property type="match status" value="1"/>
</dbReference>
<accession>A0ABQ8APC4</accession>
<keyword evidence="7" id="KW-1185">Reference proteome</keyword>
<dbReference type="InterPro" id="IPR044961">
    <property type="entry name" value="MS5/SDI1"/>
</dbReference>
<evidence type="ECO:0000256" key="5">
    <source>
        <dbReference type="ARBA" id="ARBA00023242"/>
    </source>
</evidence>
<proteinExistence type="predicted"/>
<evidence type="ECO:0000313" key="6">
    <source>
        <dbReference type="EMBL" id="KAH0894409.1"/>
    </source>
</evidence>
<evidence type="ECO:0000256" key="2">
    <source>
        <dbReference type="ARBA" id="ARBA00022737"/>
    </source>
</evidence>
<dbReference type="Proteomes" id="UP000824890">
    <property type="component" value="Unassembled WGS sequence"/>
</dbReference>
<keyword evidence="5" id="KW-0539">Nucleus</keyword>
<protein>
    <submittedName>
        <fullName evidence="6">Uncharacterized protein</fullName>
    </submittedName>
</protein>
<gene>
    <name evidence="6" type="ORF">HID58_056838</name>
</gene>
<keyword evidence="3" id="KW-0802">TPR repeat</keyword>
<feature type="non-terminal residue" evidence="6">
    <location>
        <position position="1"/>
    </location>
</feature>
<evidence type="ECO:0000256" key="1">
    <source>
        <dbReference type="ARBA" id="ARBA00004123"/>
    </source>
</evidence>
<evidence type="ECO:0000256" key="4">
    <source>
        <dbReference type="ARBA" id="ARBA00023054"/>
    </source>
</evidence>
<name>A0ABQ8APC4_BRANA</name>
<dbReference type="EMBL" id="JAGKQM010000013">
    <property type="protein sequence ID" value="KAH0894409.1"/>
    <property type="molecule type" value="Genomic_DNA"/>
</dbReference>
<keyword evidence="2" id="KW-0677">Repeat</keyword>
<comment type="caution">
    <text evidence="6">The sequence shown here is derived from an EMBL/GenBank/DDBJ whole genome shotgun (WGS) entry which is preliminary data.</text>
</comment>
<evidence type="ECO:0000256" key="3">
    <source>
        <dbReference type="ARBA" id="ARBA00022803"/>
    </source>
</evidence>
<dbReference type="PANTHER" id="PTHR36326">
    <property type="entry name" value="PROTEIN POLLENLESS 3-LIKE 2"/>
    <property type="match status" value="1"/>
</dbReference>